<dbReference type="SUPFAM" id="SSF53474">
    <property type="entry name" value="alpha/beta-Hydrolases"/>
    <property type="match status" value="1"/>
</dbReference>
<gene>
    <name evidence="3" type="ORF">B4U80_13844</name>
</gene>
<dbReference type="OrthoDB" id="7130006at2759"/>
<organism evidence="3 4">
    <name type="scientific">Leptotrombidium deliense</name>
    <dbReference type="NCBI Taxonomy" id="299467"/>
    <lineage>
        <taxon>Eukaryota</taxon>
        <taxon>Metazoa</taxon>
        <taxon>Ecdysozoa</taxon>
        <taxon>Arthropoda</taxon>
        <taxon>Chelicerata</taxon>
        <taxon>Arachnida</taxon>
        <taxon>Acari</taxon>
        <taxon>Acariformes</taxon>
        <taxon>Trombidiformes</taxon>
        <taxon>Prostigmata</taxon>
        <taxon>Anystina</taxon>
        <taxon>Parasitengona</taxon>
        <taxon>Trombiculoidea</taxon>
        <taxon>Trombiculidae</taxon>
        <taxon>Leptotrombidium</taxon>
    </lineage>
</organism>
<dbReference type="AlphaFoldDB" id="A0A443SBA4"/>
<accession>A0A443SBA4</accession>
<protein>
    <submittedName>
        <fullName evidence="3">Epoxide hydrolase 1-like protein</fullName>
    </submittedName>
</protein>
<keyword evidence="2 3" id="KW-0378">Hydrolase</keyword>
<keyword evidence="4" id="KW-1185">Reference proteome</keyword>
<evidence type="ECO:0000256" key="1">
    <source>
        <dbReference type="ARBA" id="ARBA00010088"/>
    </source>
</evidence>
<dbReference type="VEuPathDB" id="VectorBase:LDEU007206"/>
<dbReference type="InterPro" id="IPR029058">
    <property type="entry name" value="AB_hydrolase_fold"/>
</dbReference>
<evidence type="ECO:0000313" key="3">
    <source>
        <dbReference type="EMBL" id="RWS24836.1"/>
    </source>
</evidence>
<dbReference type="EMBL" id="NCKV01004343">
    <property type="protein sequence ID" value="RWS24836.1"/>
    <property type="molecule type" value="Genomic_DNA"/>
</dbReference>
<dbReference type="GO" id="GO:0004301">
    <property type="term" value="F:epoxide hydrolase activity"/>
    <property type="evidence" value="ECO:0007669"/>
    <property type="project" value="TreeGrafter"/>
</dbReference>
<dbReference type="Proteomes" id="UP000288716">
    <property type="component" value="Unassembled WGS sequence"/>
</dbReference>
<evidence type="ECO:0000256" key="2">
    <source>
        <dbReference type="ARBA" id="ARBA00022801"/>
    </source>
</evidence>
<dbReference type="GO" id="GO:0097176">
    <property type="term" value="P:epoxide metabolic process"/>
    <property type="evidence" value="ECO:0007669"/>
    <property type="project" value="TreeGrafter"/>
</dbReference>
<sequence>VPVNIPVGVSVPPNEIVYSPKIVAKQMAKNILHYNFLPRAGHFAAFEEPHLIAGEIRTFVTKCIDYHNQIEMQKKKETENSGSQKK</sequence>
<reference evidence="3 4" key="1">
    <citation type="journal article" date="2018" name="Gigascience">
        <title>Genomes of trombidid mites reveal novel predicted allergens and laterally-transferred genes associated with secondary metabolism.</title>
        <authorList>
            <person name="Dong X."/>
            <person name="Chaisiri K."/>
            <person name="Xia D."/>
            <person name="Armstrong S.D."/>
            <person name="Fang Y."/>
            <person name="Donnelly M.J."/>
            <person name="Kadowaki T."/>
            <person name="McGarry J.W."/>
            <person name="Darby A.C."/>
            <person name="Makepeace B.L."/>
        </authorList>
    </citation>
    <scope>NUCLEOTIDE SEQUENCE [LARGE SCALE GENOMIC DNA]</scope>
    <source>
        <strain evidence="3">UoL-UT</strain>
    </source>
</reference>
<dbReference type="InterPro" id="IPR000639">
    <property type="entry name" value="Epox_hydrolase-like"/>
</dbReference>
<dbReference type="PRINTS" id="PR00412">
    <property type="entry name" value="EPOXHYDRLASE"/>
</dbReference>
<dbReference type="Gene3D" id="3.40.50.1820">
    <property type="entry name" value="alpha/beta hydrolase"/>
    <property type="match status" value="1"/>
</dbReference>
<dbReference type="STRING" id="299467.A0A443SBA4"/>
<evidence type="ECO:0000313" key="4">
    <source>
        <dbReference type="Proteomes" id="UP000288716"/>
    </source>
</evidence>
<comment type="similarity">
    <text evidence="1">Belongs to the peptidase S33 family.</text>
</comment>
<feature type="non-terminal residue" evidence="3">
    <location>
        <position position="1"/>
    </location>
</feature>
<comment type="caution">
    <text evidence="3">The sequence shown here is derived from an EMBL/GenBank/DDBJ whole genome shotgun (WGS) entry which is preliminary data.</text>
</comment>
<name>A0A443SBA4_9ACAR</name>
<dbReference type="PANTHER" id="PTHR21661">
    <property type="entry name" value="EPOXIDE HYDROLASE 1-RELATED"/>
    <property type="match status" value="1"/>
</dbReference>
<dbReference type="PANTHER" id="PTHR21661:SF35">
    <property type="entry name" value="EPOXIDE HYDROLASE"/>
    <property type="match status" value="1"/>
</dbReference>
<proteinExistence type="inferred from homology"/>